<proteinExistence type="predicted"/>
<keyword evidence="1" id="KW-0732">Signal</keyword>
<comment type="caution">
    <text evidence="2">The sequence shown here is derived from an EMBL/GenBank/DDBJ whole genome shotgun (WGS) entry which is preliminary data.</text>
</comment>
<feature type="signal peptide" evidence="1">
    <location>
        <begin position="1"/>
        <end position="24"/>
    </location>
</feature>
<evidence type="ECO:0000313" key="2">
    <source>
        <dbReference type="EMBL" id="MDQ9127803.1"/>
    </source>
</evidence>
<reference evidence="2" key="1">
    <citation type="submission" date="2023-08" db="EMBL/GenBank/DDBJ databases">
        <title>The Comparative Genomic Analysis of Yersiniaceae from Polar Regions.</title>
        <authorList>
            <person name="Goncharov A."/>
            <person name="Aslanov B."/>
            <person name="Kolodzhieva V."/>
            <person name="Azarov D."/>
            <person name="Mochov A."/>
            <person name="Lebedeva E."/>
        </authorList>
    </citation>
    <scope>NUCLEOTIDE SEQUENCE</scope>
    <source>
        <strain evidence="2">Vf</strain>
    </source>
</reference>
<gene>
    <name evidence="2" type="ORF">RDT67_15365</name>
</gene>
<evidence type="ECO:0000313" key="3">
    <source>
        <dbReference type="Proteomes" id="UP001224622"/>
    </source>
</evidence>
<dbReference type="Proteomes" id="UP001224622">
    <property type="component" value="Unassembled WGS sequence"/>
</dbReference>
<evidence type="ECO:0000256" key="1">
    <source>
        <dbReference type="SAM" id="SignalP"/>
    </source>
</evidence>
<sequence length="194" mass="22087">MKVSFLGYLFLVLTSSFFCGNLSAVSTGTLTVKFGQTTEDTFKATHPEAVNVGYNNELRGNIYKETPDNNKDKRSNIIFESIKDVFVLFDQNKNLSALQLQFKNDQFSLISAILASKYATVVKKTPLIGSDYMELYNDGVSIYLMDPFFYSNTSLFFIKTDIRDKILKNLPSEMLNNEIKVLNYLVERSFPSIE</sequence>
<feature type="chain" id="PRO_5042469047" evidence="1">
    <location>
        <begin position="25"/>
        <end position="194"/>
    </location>
</feature>
<accession>A0AAJ1YCB2</accession>
<organism evidence="2 3">
    <name type="scientific">Serratia fonticola</name>
    <dbReference type="NCBI Taxonomy" id="47917"/>
    <lineage>
        <taxon>Bacteria</taxon>
        <taxon>Pseudomonadati</taxon>
        <taxon>Pseudomonadota</taxon>
        <taxon>Gammaproteobacteria</taxon>
        <taxon>Enterobacterales</taxon>
        <taxon>Yersiniaceae</taxon>
        <taxon>Serratia</taxon>
    </lineage>
</organism>
<name>A0AAJ1YCB2_SERFO</name>
<protein>
    <submittedName>
        <fullName evidence="2">Uncharacterized protein</fullName>
    </submittedName>
</protein>
<dbReference type="RefSeq" id="WP_309047792.1">
    <property type="nucleotide sequence ID" value="NZ_JAVIGA010000016.1"/>
</dbReference>
<dbReference type="AlphaFoldDB" id="A0AAJ1YCB2"/>
<dbReference type="EMBL" id="JAVIGA010000016">
    <property type="protein sequence ID" value="MDQ9127803.1"/>
    <property type="molecule type" value="Genomic_DNA"/>
</dbReference>